<dbReference type="EC" id="2.7.1.2" evidence="2"/>
<name>A0A3P5X9I3_9BACL</name>
<reference evidence="2 3" key="1">
    <citation type="submission" date="2018-11" db="EMBL/GenBank/DDBJ databases">
        <authorList>
            <person name="Criscuolo A."/>
        </authorList>
    </citation>
    <scope>NUCLEOTIDE SEQUENCE [LARGE SCALE GENOMIC DNA]</scope>
    <source>
        <strain evidence="2">ATB-66</strain>
    </source>
</reference>
<keyword evidence="2" id="KW-0418">Kinase</keyword>
<gene>
    <name evidence="2" type="primary">glcK</name>
    <name evidence="2" type="ORF">FILTAD_01157</name>
</gene>
<evidence type="ECO:0000313" key="3">
    <source>
        <dbReference type="Proteomes" id="UP000270468"/>
    </source>
</evidence>
<accession>A0A3P5X9I3</accession>
<dbReference type="PANTHER" id="PTHR18964:SF149">
    <property type="entry name" value="BIFUNCTIONAL UDP-N-ACETYLGLUCOSAMINE 2-EPIMERASE_N-ACETYLMANNOSAMINE KINASE"/>
    <property type="match status" value="1"/>
</dbReference>
<dbReference type="Pfam" id="PF00480">
    <property type="entry name" value="ROK"/>
    <property type="match status" value="1"/>
</dbReference>
<dbReference type="SUPFAM" id="SSF53067">
    <property type="entry name" value="Actin-like ATPase domain"/>
    <property type="match status" value="1"/>
</dbReference>
<keyword evidence="3" id="KW-1185">Reference proteome</keyword>
<sequence length="302" mass="33177">MNYVAYALGVDIGGTKIASVLIDQNGEIYKRSEVPSDPSDKEKMFEQVIKSIELVLEDSHVQLNDIKGMGVGVPGKVDREKGIAVFQNNLPWDNFPIVSRLQDYFSFENIVIDNDVYMATFAEWKVANTNKQDTFVYVTISTGISCSIIHEGSFIRGNGFAGELGLFPVLAKSSANGIANLEKSASGPAIKKLAEKRFNNPAVTTSDFFAKYGQKDAETEALMSEVVESLAHGIYSIICLLDPHRIVLGGGVMNSNPFLLDLFKEELKKYLIPEQLHSLERLFTSKLKEDSGIIGAGLKGIE</sequence>
<protein>
    <submittedName>
        <fullName evidence="2">Glucokinase</fullName>
        <ecNumber evidence="2">2.7.1.2</ecNumber>
    </submittedName>
</protein>
<dbReference type="AlphaFoldDB" id="A0A3P5X9I3"/>
<dbReference type="InterPro" id="IPR000600">
    <property type="entry name" value="ROK"/>
</dbReference>
<evidence type="ECO:0000313" key="2">
    <source>
        <dbReference type="EMBL" id="VDC25077.1"/>
    </source>
</evidence>
<dbReference type="GO" id="GO:0004340">
    <property type="term" value="F:glucokinase activity"/>
    <property type="evidence" value="ECO:0007669"/>
    <property type="project" value="UniProtKB-EC"/>
</dbReference>
<evidence type="ECO:0000256" key="1">
    <source>
        <dbReference type="ARBA" id="ARBA00006479"/>
    </source>
</evidence>
<keyword evidence="2" id="KW-0808">Transferase</keyword>
<comment type="similarity">
    <text evidence="1">Belongs to the ROK (NagC/XylR) family.</text>
</comment>
<dbReference type="EMBL" id="UXAV01000031">
    <property type="protein sequence ID" value="VDC25077.1"/>
    <property type="molecule type" value="Genomic_DNA"/>
</dbReference>
<dbReference type="PANTHER" id="PTHR18964">
    <property type="entry name" value="ROK (REPRESSOR, ORF, KINASE) FAMILY"/>
    <property type="match status" value="1"/>
</dbReference>
<dbReference type="InterPro" id="IPR043129">
    <property type="entry name" value="ATPase_NBD"/>
</dbReference>
<proteinExistence type="inferred from homology"/>
<dbReference type="Proteomes" id="UP000270468">
    <property type="component" value="Unassembled WGS sequence"/>
</dbReference>
<organism evidence="2 3">
    <name type="scientific">Filibacter tadaridae</name>
    <dbReference type="NCBI Taxonomy" id="2483811"/>
    <lineage>
        <taxon>Bacteria</taxon>
        <taxon>Bacillati</taxon>
        <taxon>Bacillota</taxon>
        <taxon>Bacilli</taxon>
        <taxon>Bacillales</taxon>
        <taxon>Caryophanaceae</taxon>
        <taxon>Filibacter</taxon>
    </lineage>
</organism>
<dbReference type="Gene3D" id="3.30.420.40">
    <property type="match status" value="2"/>
</dbReference>